<dbReference type="OMA" id="KKPAGCD"/>
<feature type="region of interest" description="Disordered" evidence="1">
    <location>
        <begin position="173"/>
        <end position="208"/>
    </location>
</feature>
<dbReference type="Proteomes" id="UP000017836">
    <property type="component" value="Unassembled WGS sequence"/>
</dbReference>
<dbReference type="AlphaFoldDB" id="U5DD20"/>
<reference evidence="3" key="1">
    <citation type="journal article" date="2013" name="Science">
        <title>The Amborella genome and the evolution of flowering plants.</title>
        <authorList>
            <consortium name="Amborella Genome Project"/>
        </authorList>
    </citation>
    <scope>NUCLEOTIDE SEQUENCE [LARGE SCALE GENOMIC DNA]</scope>
</reference>
<feature type="compositionally biased region" description="Acidic residues" evidence="1">
    <location>
        <begin position="124"/>
        <end position="139"/>
    </location>
</feature>
<evidence type="ECO:0000256" key="1">
    <source>
        <dbReference type="SAM" id="MobiDB-lite"/>
    </source>
</evidence>
<keyword evidence="3" id="KW-1185">Reference proteome</keyword>
<dbReference type="Gramene" id="ERN19322">
    <property type="protein sequence ID" value="ERN19322"/>
    <property type="gene ID" value="AMTR_s00069p00073180"/>
</dbReference>
<accession>U5DD20</accession>
<evidence type="ECO:0000313" key="2">
    <source>
        <dbReference type="EMBL" id="ERN19322.1"/>
    </source>
</evidence>
<dbReference type="PANTHER" id="PTHR12398">
    <property type="entry name" value="PROTEIN PHOSPHATASE INHIBITOR"/>
    <property type="match status" value="1"/>
</dbReference>
<evidence type="ECO:0000313" key="3">
    <source>
        <dbReference type="Proteomes" id="UP000017836"/>
    </source>
</evidence>
<dbReference type="InterPro" id="IPR007062">
    <property type="entry name" value="PPI-2"/>
</dbReference>
<organism evidence="2 3">
    <name type="scientific">Amborella trichopoda</name>
    <dbReference type="NCBI Taxonomy" id="13333"/>
    <lineage>
        <taxon>Eukaryota</taxon>
        <taxon>Viridiplantae</taxon>
        <taxon>Streptophyta</taxon>
        <taxon>Embryophyta</taxon>
        <taxon>Tracheophyta</taxon>
        <taxon>Spermatophyta</taxon>
        <taxon>Magnoliopsida</taxon>
        <taxon>Amborellales</taxon>
        <taxon>Amborellaceae</taxon>
        <taxon>Amborella</taxon>
    </lineage>
</organism>
<evidence type="ECO:0008006" key="4">
    <source>
        <dbReference type="Google" id="ProtNLM"/>
    </source>
</evidence>
<dbReference type="GO" id="GO:0004864">
    <property type="term" value="F:protein phosphatase inhibitor activity"/>
    <property type="evidence" value="ECO:0000318"/>
    <property type="project" value="GO_Central"/>
</dbReference>
<dbReference type="HOGENOM" id="CLU_099603_1_1_1"/>
<proteinExistence type="predicted"/>
<protein>
    <recommendedName>
        <fullName evidence="4">Protein phosphatase inhibitor 2</fullName>
    </recommendedName>
</protein>
<name>U5DD20_AMBTC</name>
<feature type="region of interest" description="Disordered" evidence="1">
    <location>
        <begin position="104"/>
        <end position="142"/>
    </location>
</feature>
<dbReference type="PANTHER" id="PTHR12398:SF20">
    <property type="entry name" value="PROTEIN PHOSPHATASE 1 REGULATORY INHIBITOR SUBUNIT 2"/>
    <property type="match status" value="1"/>
</dbReference>
<dbReference type="GO" id="GO:0035556">
    <property type="term" value="P:intracellular signal transduction"/>
    <property type="evidence" value="ECO:0000318"/>
    <property type="project" value="GO_Central"/>
</dbReference>
<dbReference type="Pfam" id="PF04979">
    <property type="entry name" value="IPP-2"/>
    <property type="match status" value="1"/>
</dbReference>
<dbReference type="eggNOG" id="ENOG502RYGC">
    <property type="taxonomic scope" value="Eukaryota"/>
</dbReference>
<dbReference type="GO" id="GO:0009966">
    <property type="term" value="P:regulation of signal transduction"/>
    <property type="evidence" value="ECO:0007669"/>
    <property type="project" value="InterPro"/>
</dbReference>
<dbReference type="EMBL" id="KI392069">
    <property type="protein sequence ID" value="ERN19322.1"/>
    <property type="molecule type" value="Genomic_DNA"/>
</dbReference>
<sequence length="208" mass="23273">MKHNACAKAMFFLIVNSSLETPYLADKLATSSQSLNTIYRGRVVWDESNLGEIEANKPVRQKINEPKTPYHAPIDEDGSLSPIRDGLDQMGNAAHAEAIRSALNDVASSSHSQHPRRGGGWTSSEDEGDAMEQDDEDFEMDRGRLSFTEHRRAHYDEYRKVKELLRQGSVFNDETEECDDKEKTSLTGSMSAIDIDKGDSPTQRQPPT</sequence>
<gene>
    <name evidence="2" type="ORF">AMTR_s00069p00073180</name>
</gene>